<feature type="compositionally biased region" description="Basic and acidic residues" evidence="1">
    <location>
        <begin position="235"/>
        <end position="261"/>
    </location>
</feature>
<protein>
    <submittedName>
        <fullName evidence="2">Unnamed protein product</fullName>
    </submittedName>
</protein>
<feature type="compositionally biased region" description="Basic and acidic residues" evidence="1">
    <location>
        <begin position="34"/>
        <end position="47"/>
    </location>
</feature>
<gene>
    <name evidence="2" type="ORF">Amon01_000741300</name>
</gene>
<dbReference type="Proteomes" id="UP001165063">
    <property type="component" value="Unassembled WGS sequence"/>
</dbReference>
<accession>A0A9W6YYK4</accession>
<feature type="compositionally biased region" description="Basic and acidic residues" evidence="1">
    <location>
        <begin position="1"/>
        <end position="10"/>
    </location>
</feature>
<dbReference type="EMBL" id="BSXU01005420">
    <property type="protein sequence ID" value="GMG53473.1"/>
    <property type="molecule type" value="Genomic_DNA"/>
</dbReference>
<organism evidence="2 3">
    <name type="scientific">Ambrosiozyma monospora</name>
    <name type="common">Yeast</name>
    <name type="synonym">Endomycopsis monosporus</name>
    <dbReference type="NCBI Taxonomy" id="43982"/>
    <lineage>
        <taxon>Eukaryota</taxon>
        <taxon>Fungi</taxon>
        <taxon>Dikarya</taxon>
        <taxon>Ascomycota</taxon>
        <taxon>Saccharomycotina</taxon>
        <taxon>Pichiomycetes</taxon>
        <taxon>Pichiales</taxon>
        <taxon>Pichiaceae</taxon>
        <taxon>Ambrosiozyma</taxon>
    </lineage>
</organism>
<name>A0A9W6YYK4_AMBMO</name>
<evidence type="ECO:0000256" key="1">
    <source>
        <dbReference type="SAM" id="MobiDB-lite"/>
    </source>
</evidence>
<feature type="region of interest" description="Disordered" evidence="1">
    <location>
        <begin position="90"/>
        <end position="261"/>
    </location>
</feature>
<evidence type="ECO:0000313" key="3">
    <source>
        <dbReference type="Proteomes" id="UP001165063"/>
    </source>
</evidence>
<sequence>MIEQQPEHDSGSFSLFTQDNKKNMAEQIYETEQDEKTVVEEEPDPHSSKLKSFQESDTATKSSISTQIEKQFKSKKNDCGLISYLSSTSAIQEEKSDHQKLEDERPFPRLIVPKHRLKVKRHGKKGKHTSGQEYQHVIEHPQSSLASNHKPSSASNNKSKDQNQSLGNQQAKHSKWKLTLFNPPTPPSTATTTTHKEETVSRKRRYSESEVESDSRSYSSSSSNSTNSSRSTSSKQKDVEDQDMVDHILKRTNLEKEKGGD</sequence>
<feature type="region of interest" description="Disordered" evidence="1">
    <location>
        <begin position="1"/>
        <end position="64"/>
    </location>
</feature>
<feature type="compositionally biased region" description="Low complexity" evidence="1">
    <location>
        <begin position="216"/>
        <end position="234"/>
    </location>
</feature>
<feature type="compositionally biased region" description="Basic residues" evidence="1">
    <location>
        <begin position="112"/>
        <end position="128"/>
    </location>
</feature>
<feature type="compositionally biased region" description="Basic and acidic residues" evidence="1">
    <location>
        <begin position="92"/>
        <end position="107"/>
    </location>
</feature>
<comment type="caution">
    <text evidence="2">The sequence shown here is derived from an EMBL/GenBank/DDBJ whole genome shotgun (WGS) entry which is preliminary data.</text>
</comment>
<proteinExistence type="predicted"/>
<feature type="compositionally biased region" description="Polar residues" evidence="1">
    <location>
        <begin position="50"/>
        <end position="64"/>
    </location>
</feature>
<feature type="compositionally biased region" description="Polar residues" evidence="1">
    <location>
        <begin position="141"/>
        <end position="171"/>
    </location>
</feature>
<keyword evidence="3" id="KW-1185">Reference proteome</keyword>
<dbReference type="AlphaFoldDB" id="A0A9W6YYK4"/>
<evidence type="ECO:0000313" key="2">
    <source>
        <dbReference type="EMBL" id="GMG53473.1"/>
    </source>
</evidence>
<reference evidence="2" key="1">
    <citation type="submission" date="2023-04" db="EMBL/GenBank/DDBJ databases">
        <title>Ambrosiozyma monospora NBRC 1965.</title>
        <authorList>
            <person name="Ichikawa N."/>
            <person name="Sato H."/>
            <person name="Tonouchi N."/>
        </authorList>
    </citation>
    <scope>NUCLEOTIDE SEQUENCE</scope>
    <source>
        <strain evidence="2">NBRC 1965</strain>
    </source>
</reference>